<gene>
    <name evidence="1" type="ORF">Indivirus_12_8</name>
</gene>
<dbReference type="EMBL" id="KY684096">
    <property type="protein sequence ID" value="ARF10080.1"/>
    <property type="molecule type" value="Genomic_DNA"/>
</dbReference>
<reference evidence="1" key="1">
    <citation type="journal article" date="2017" name="Science">
        <title>Giant viruses with an expanded complement of translation system components.</title>
        <authorList>
            <person name="Schulz F."/>
            <person name="Yutin N."/>
            <person name="Ivanova N.N."/>
            <person name="Ortega D.R."/>
            <person name="Lee T.K."/>
            <person name="Vierheilig J."/>
            <person name="Daims H."/>
            <person name="Horn M."/>
            <person name="Wagner M."/>
            <person name="Jensen G.J."/>
            <person name="Kyrpides N.C."/>
            <person name="Koonin E.V."/>
            <person name="Woyke T."/>
        </authorList>
    </citation>
    <scope>NUCLEOTIDE SEQUENCE</scope>
    <source>
        <strain evidence="1">ILV1</strain>
    </source>
</reference>
<accession>A0A1V0SEC7</accession>
<organism evidence="1">
    <name type="scientific">Indivirus ILV1</name>
    <dbReference type="NCBI Taxonomy" id="1977633"/>
    <lineage>
        <taxon>Viruses</taxon>
        <taxon>Varidnaviria</taxon>
        <taxon>Bamfordvirae</taxon>
        <taxon>Nucleocytoviricota</taxon>
        <taxon>Megaviricetes</taxon>
        <taxon>Imitervirales</taxon>
        <taxon>Mimiviridae</taxon>
        <taxon>Klosneuvirinae</taxon>
        <taxon>Indivirus</taxon>
    </lineage>
</organism>
<evidence type="ECO:0000313" key="1">
    <source>
        <dbReference type="EMBL" id="ARF10080.1"/>
    </source>
</evidence>
<proteinExistence type="predicted"/>
<protein>
    <submittedName>
        <fullName evidence="1">Uncharacterized protein</fullName>
    </submittedName>
</protein>
<name>A0A1V0SEC7_9VIRU</name>
<sequence>MIIILLLLVILFLIIMAYSRIENFNENDAHLSIVDPYSLYLHKDISEKEDWWNYTNNRKLYYYRDYVNMTNKE</sequence>